<feature type="compositionally biased region" description="Low complexity" evidence="1">
    <location>
        <begin position="621"/>
        <end position="634"/>
    </location>
</feature>
<dbReference type="PANTHER" id="PTHR28246:SF1">
    <property type="entry name" value="G1-SPECIFIC TRANSCRIPTIONAL REPRESSOR WHI5-RELATED"/>
    <property type="match status" value="1"/>
</dbReference>
<sequence>MATEQQTQTRLPTLAVTISSPIPAAPSTTPIVKFISTPDNTSFPTTAAAPLTPSTSASLTNTASVSTPTSGMHSPPLSNSVEEENVEMNTAAAAKKNPKTVNTTATATPRASSSHTQSTASNNLTQGSRSVKTKGPVPTSTPTPTPAAATTTTTTSSMESNPSGTSFNTESLPATMTLGHPATTSNLVNRVNESLIAVEREKQDLCRPQGKEKTIEHVLQQGRILKVSRRLRTRLEYAILKIRRGWSKYTLQEVESLIQPVCSPRVTASQIHQSISRQSSPRQSERKRVKRVYPDYDVSYFRGRTSDPAGSETEKSENQDVEMSFQPSAPSTPTSRFRARMPSLSQFKDSELFQPAKSLMNIATSKPDPGYLSPYHPSSEHETNVPSAAQAAQTILMLSSPTRPAARTLNPTHSPIADWSTAPYSPSTSSPLVHFHISASRTPSPESTPPAMYDQSAPLYMDNDHSNSQLGSSLYSSRPLKQPYSNLYGMGYEPSSPSPLSTSLFPSSNESMDKPKIHSRSSSPTLKRAVRFAAAATNASESSKLSAENIKEGFSGLSGNRTEYNSTTDSIYPGSQPGYDDKKELSPSLYNSRSPMHHSGEPYLSIYSTNRATTPPLHSIPSSSPSSYSGSYGPTMETPNGSHGMRTPPPSGGKELNLGHYGLESSTSRRRRNSVGVPPGTVDLPSIMFRQGNGAHPPSMSSASPSHR</sequence>
<organism evidence="2 3">
    <name type="scientific">Lobosporangium transversale</name>
    <dbReference type="NCBI Taxonomy" id="64571"/>
    <lineage>
        <taxon>Eukaryota</taxon>
        <taxon>Fungi</taxon>
        <taxon>Fungi incertae sedis</taxon>
        <taxon>Mucoromycota</taxon>
        <taxon>Mortierellomycotina</taxon>
        <taxon>Mortierellomycetes</taxon>
        <taxon>Mortierellales</taxon>
        <taxon>Mortierellaceae</taxon>
        <taxon>Lobosporangium</taxon>
    </lineage>
</organism>
<evidence type="ECO:0000256" key="1">
    <source>
        <dbReference type="SAM" id="MobiDB-lite"/>
    </source>
</evidence>
<feature type="region of interest" description="Disordered" evidence="1">
    <location>
        <begin position="554"/>
        <end position="708"/>
    </location>
</feature>
<feature type="compositionally biased region" description="Polar residues" evidence="1">
    <location>
        <begin position="117"/>
        <end position="130"/>
    </location>
</feature>
<reference evidence="2 3" key="1">
    <citation type="submission" date="2016-07" db="EMBL/GenBank/DDBJ databases">
        <title>Pervasive Adenine N6-methylation of Active Genes in Fungi.</title>
        <authorList>
            <consortium name="DOE Joint Genome Institute"/>
            <person name="Mondo S.J."/>
            <person name="Dannebaum R.O."/>
            <person name="Kuo R.C."/>
            <person name="Labutti K."/>
            <person name="Haridas S."/>
            <person name="Kuo A."/>
            <person name="Salamov A."/>
            <person name="Ahrendt S.R."/>
            <person name="Lipzen A."/>
            <person name="Sullivan W."/>
            <person name="Andreopoulos W.B."/>
            <person name="Clum A."/>
            <person name="Lindquist E."/>
            <person name="Daum C."/>
            <person name="Ramamoorthy G.K."/>
            <person name="Gryganskyi A."/>
            <person name="Culley D."/>
            <person name="Magnuson J.K."/>
            <person name="James T.Y."/>
            <person name="O'Malley M.A."/>
            <person name="Stajich J.E."/>
            <person name="Spatafora J.W."/>
            <person name="Visel A."/>
            <person name="Grigoriev I.V."/>
        </authorList>
    </citation>
    <scope>NUCLEOTIDE SEQUENCE [LARGE SCALE GENOMIC DNA]</scope>
    <source>
        <strain evidence="2 3">NRRL 3116</strain>
    </source>
</reference>
<feature type="compositionally biased region" description="Polar residues" evidence="1">
    <location>
        <begin position="557"/>
        <end position="570"/>
    </location>
</feature>
<feature type="compositionally biased region" description="Low complexity" evidence="1">
    <location>
        <begin position="494"/>
        <end position="508"/>
    </location>
</feature>
<protein>
    <submittedName>
        <fullName evidence="2">Uncharacterized protein</fullName>
    </submittedName>
</protein>
<feature type="compositionally biased region" description="Polar residues" evidence="1">
    <location>
        <begin position="158"/>
        <end position="174"/>
    </location>
</feature>
<dbReference type="Proteomes" id="UP000193648">
    <property type="component" value="Unassembled WGS sequence"/>
</dbReference>
<dbReference type="PANTHER" id="PTHR28246">
    <property type="entry name" value="G1-SPECIFIC TRANSCRIPTIONAL REPRESSOR WHI5-RELATED"/>
    <property type="match status" value="1"/>
</dbReference>
<feature type="compositionally biased region" description="Low complexity" evidence="1">
    <location>
        <begin position="45"/>
        <end position="67"/>
    </location>
</feature>
<dbReference type="GO" id="GO:0033309">
    <property type="term" value="C:SBF transcription complex"/>
    <property type="evidence" value="ECO:0007669"/>
    <property type="project" value="TreeGrafter"/>
</dbReference>
<dbReference type="GO" id="GO:0003712">
    <property type="term" value="F:transcription coregulator activity"/>
    <property type="evidence" value="ECO:0007669"/>
    <property type="project" value="TreeGrafter"/>
</dbReference>
<proteinExistence type="predicted"/>
<dbReference type="RefSeq" id="XP_021884021.1">
    <property type="nucleotide sequence ID" value="XM_022027560.1"/>
</dbReference>
<evidence type="ECO:0000313" key="2">
    <source>
        <dbReference type="EMBL" id="ORZ26256.1"/>
    </source>
</evidence>
<accession>A0A1Y2GVC3</accession>
<feature type="compositionally biased region" description="Low complexity" evidence="1">
    <location>
        <begin position="87"/>
        <end position="116"/>
    </location>
</feature>
<comment type="caution">
    <text evidence="2">The sequence shown here is derived from an EMBL/GenBank/DDBJ whole genome shotgun (WGS) entry which is preliminary data.</text>
</comment>
<dbReference type="InParanoid" id="A0A1Y2GVC3"/>
<feature type="region of interest" description="Disordered" evidence="1">
    <location>
        <begin position="491"/>
        <end position="525"/>
    </location>
</feature>
<evidence type="ECO:0000313" key="3">
    <source>
        <dbReference type="Proteomes" id="UP000193648"/>
    </source>
</evidence>
<dbReference type="InterPro" id="IPR039198">
    <property type="entry name" value="Srl3/Whi5"/>
</dbReference>
<gene>
    <name evidence="2" type="ORF">BCR41DRAFT_384383</name>
</gene>
<dbReference type="GO" id="GO:0005737">
    <property type="term" value="C:cytoplasm"/>
    <property type="evidence" value="ECO:0007669"/>
    <property type="project" value="TreeGrafter"/>
</dbReference>
<feature type="region of interest" description="Disordered" evidence="1">
    <location>
        <begin position="45"/>
        <end position="185"/>
    </location>
</feature>
<dbReference type="GeneID" id="33569403"/>
<feature type="region of interest" description="Disordered" evidence="1">
    <location>
        <begin position="269"/>
        <end position="337"/>
    </location>
</feature>
<feature type="region of interest" description="Disordered" evidence="1">
    <location>
        <begin position="439"/>
        <end position="474"/>
    </location>
</feature>
<dbReference type="AlphaFoldDB" id="A0A1Y2GVC3"/>
<keyword evidence="3" id="KW-1185">Reference proteome</keyword>
<feature type="compositionally biased region" description="Low complexity" evidence="1">
    <location>
        <begin position="269"/>
        <end position="282"/>
    </location>
</feature>
<dbReference type="EMBL" id="MCFF01000007">
    <property type="protein sequence ID" value="ORZ26256.1"/>
    <property type="molecule type" value="Genomic_DNA"/>
</dbReference>
<dbReference type="GO" id="GO:0000082">
    <property type="term" value="P:G1/S transition of mitotic cell cycle"/>
    <property type="evidence" value="ECO:0007669"/>
    <property type="project" value="InterPro"/>
</dbReference>
<feature type="compositionally biased region" description="Low complexity" evidence="1">
    <location>
        <begin position="146"/>
        <end position="157"/>
    </location>
</feature>
<name>A0A1Y2GVC3_9FUNG</name>
<feature type="compositionally biased region" description="Low complexity" evidence="1">
    <location>
        <begin position="695"/>
        <end position="708"/>
    </location>
</feature>
<feature type="compositionally biased region" description="Polar residues" evidence="1">
    <location>
        <begin position="325"/>
        <end position="335"/>
    </location>
</feature>
<dbReference type="OrthoDB" id="2359117at2759"/>